<sequence length="379" mass="41357">MDADKAAQQDDDDANQWERYPWAATAQQLRTHQFRYESSSDESDGDTVDEEAGAEEAKAEPLELGPLPEAPAIAAPPAKTDDEHLSDFVDALQKKQLGRVCRLQRLGFDVDAALTDDGERALHFAADSPDMLDVLKCLLRLGAAPDALDVHGRSAAHRCAAIDSRDGLRALYEFDGDVDAEDTRGFAPAHLAAALGKADALAFLLETGVHCERLHRNGFTLSLFAARAGHLEALQVLVKHGADARRPCFIDHELVAGRRVQTTLMQVALYDGRDAVATYLRDECGVGRWESELVVVDEGYMARETQRRLADEAAFRAAGRARRALARRPRLGFAAPGTKIYSPRPPPGGFPRLRPPAPPPAEEEKVVDVVVDTSPEKNT</sequence>
<feature type="compositionally biased region" description="Acidic residues" evidence="4">
    <location>
        <begin position="39"/>
        <end position="54"/>
    </location>
</feature>
<dbReference type="Gene3D" id="1.25.40.20">
    <property type="entry name" value="Ankyrin repeat-containing domain"/>
    <property type="match status" value="1"/>
</dbReference>
<dbReference type="Pfam" id="PF00023">
    <property type="entry name" value="Ank"/>
    <property type="match status" value="1"/>
</dbReference>
<dbReference type="PROSITE" id="PS50088">
    <property type="entry name" value="ANK_REPEAT"/>
    <property type="match status" value="3"/>
</dbReference>
<feature type="region of interest" description="Disordered" evidence="4">
    <location>
        <begin position="1"/>
        <end position="81"/>
    </location>
</feature>
<reference evidence="5" key="1">
    <citation type="submission" date="2021-11" db="EMBL/GenBank/DDBJ databases">
        <authorList>
            <consortium name="Genoscope - CEA"/>
            <person name="William W."/>
        </authorList>
    </citation>
    <scope>NUCLEOTIDE SEQUENCE</scope>
</reference>
<feature type="region of interest" description="Disordered" evidence="4">
    <location>
        <begin position="335"/>
        <end position="366"/>
    </location>
</feature>
<evidence type="ECO:0000256" key="3">
    <source>
        <dbReference type="PROSITE-ProRule" id="PRU00023"/>
    </source>
</evidence>
<dbReference type="Proteomes" id="UP000789595">
    <property type="component" value="Unassembled WGS sequence"/>
</dbReference>
<dbReference type="Pfam" id="PF12796">
    <property type="entry name" value="Ank_2"/>
    <property type="match status" value="1"/>
</dbReference>
<evidence type="ECO:0000256" key="1">
    <source>
        <dbReference type="ARBA" id="ARBA00022737"/>
    </source>
</evidence>
<protein>
    <submittedName>
        <fullName evidence="5">Uncharacterized protein</fullName>
    </submittedName>
</protein>
<feature type="repeat" description="ANK" evidence="3">
    <location>
        <begin position="184"/>
        <end position="216"/>
    </location>
</feature>
<dbReference type="InterPro" id="IPR002110">
    <property type="entry name" value="Ankyrin_rpt"/>
</dbReference>
<feature type="compositionally biased region" description="Low complexity" evidence="4">
    <location>
        <begin position="62"/>
        <end position="78"/>
    </location>
</feature>
<dbReference type="InterPro" id="IPR050776">
    <property type="entry name" value="Ank_Repeat/CDKN_Inhibitor"/>
</dbReference>
<dbReference type="SMART" id="SM00248">
    <property type="entry name" value="ANK"/>
    <property type="match status" value="4"/>
</dbReference>
<dbReference type="SUPFAM" id="SSF48403">
    <property type="entry name" value="Ankyrin repeat"/>
    <property type="match status" value="1"/>
</dbReference>
<dbReference type="AlphaFoldDB" id="A0A8J2SJX9"/>
<gene>
    <name evidence="5" type="ORF">PECAL_2P20420</name>
</gene>
<keyword evidence="1" id="KW-0677">Repeat</keyword>
<organism evidence="5 6">
    <name type="scientific">Pelagomonas calceolata</name>
    <dbReference type="NCBI Taxonomy" id="35677"/>
    <lineage>
        <taxon>Eukaryota</taxon>
        <taxon>Sar</taxon>
        <taxon>Stramenopiles</taxon>
        <taxon>Ochrophyta</taxon>
        <taxon>Pelagophyceae</taxon>
        <taxon>Pelagomonadales</taxon>
        <taxon>Pelagomonadaceae</taxon>
        <taxon>Pelagomonas</taxon>
    </lineage>
</organism>
<dbReference type="PROSITE" id="PS50297">
    <property type="entry name" value="ANK_REP_REGION"/>
    <property type="match status" value="2"/>
</dbReference>
<proteinExistence type="predicted"/>
<accession>A0A8J2SJX9</accession>
<dbReference type="OrthoDB" id="204696at2759"/>
<feature type="repeat" description="ANK" evidence="3">
    <location>
        <begin position="117"/>
        <end position="150"/>
    </location>
</feature>
<evidence type="ECO:0000313" key="5">
    <source>
        <dbReference type="EMBL" id="CAH0368941.1"/>
    </source>
</evidence>
<dbReference type="EMBL" id="CAKKNE010000002">
    <property type="protein sequence ID" value="CAH0368941.1"/>
    <property type="molecule type" value="Genomic_DNA"/>
</dbReference>
<dbReference type="PANTHER" id="PTHR24201">
    <property type="entry name" value="ANK_REP_REGION DOMAIN-CONTAINING PROTEIN"/>
    <property type="match status" value="1"/>
</dbReference>
<keyword evidence="6" id="KW-1185">Reference proteome</keyword>
<dbReference type="InterPro" id="IPR036770">
    <property type="entry name" value="Ankyrin_rpt-contain_sf"/>
</dbReference>
<evidence type="ECO:0000313" key="6">
    <source>
        <dbReference type="Proteomes" id="UP000789595"/>
    </source>
</evidence>
<name>A0A8J2SJX9_9STRA</name>
<feature type="compositionally biased region" description="Pro residues" evidence="4">
    <location>
        <begin position="343"/>
        <end position="360"/>
    </location>
</feature>
<feature type="repeat" description="ANK" evidence="3">
    <location>
        <begin position="217"/>
        <end position="243"/>
    </location>
</feature>
<evidence type="ECO:0000256" key="2">
    <source>
        <dbReference type="ARBA" id="ARBA00023043"/>
    </source>
</evidence>
<evidence type="ECO:0000256" key="4">
    <source>
        <dbReference type="SAM" id="MobiDB-lite"/>
    </source>
</evidence>
<comment type="caution">
    <text evidence="5">The sequence shown here is derived from an EMBL/GenBank/DDBJ whole genome shotgun (WGS) entry which is preliminary data.</text>
</comment>
<keyword evidence="2 3" id="KW-0040">ANK repeat</keyword>